<keyword evidence="1" id="KW-0812">Transmembrane</keyword>
<organism evidence="2 3">
    <name type="scientific">Arcanobacterium canis</name>
    <dbReference type="NCBI Taxonomy" id="999183"/>
    <lineage>
        <taxon>Bacteria</taxon>
        <taxon>Bacillati</taxon>
        <taxon>Actinomycetota</taxon>
        <taxon>Actinomycetes</taxon>
        <taxon>Actinomycetales</taxon>
        <taxon>Actinomycetaceae</taxon>
        <taxon>Arcanobacterium</taxon>
    </lineage>
</organism>
<evidence type="ECO:0000313" key="3">
    <source>
        <dbReference type="Proteomes" id="UP001215216"/>
    </source>
</evidence>
<evidence type="ECO:0000313" key="2">
    <source>
        <dbReference type="EMBL" id="WFM83783.1"/>
    </source>
</evidence>
<dbReference type="EMBL" id="CP121208">
    <property type="protein sequence ID" value="WFM83783.1"/>
    <property type="molecule type" value="Genomic_DNA"/>
</dbReference>
<proteinExistence type="predicted"/>
<protein>
    <submittedName>
        <fullName evidence="2">Uncharacterized protein</fullName>
    </submittedName>
</protein>
<sequence length="174" mass="18966">MATFFISGMGDTYSLDVLFRYEAEFVPFYVLVFLVPVGFIPSFTSPSLEIEECFPVSPRFRYRLLLVLCVPLAAVLCLAAAVPLLGLSFGALAIAARNVIGGLGIILVSRHFFSMEYSWVLPVTYAGLCWVLGVPDYSQIAHSWALPLRDGSDVVAALSFCSVYVLGAGFFVTD</sequence>
<feature type="transmembrane region" description="Helical" evidence="1">
    <location>
        <begin position="64"/>
        <end position="82"/>
    </location>
</feature>
<dbReference type="RefSeq" id="WP_278013178.1">
    <property type="nucleotide sequence ID" value="NZ_CP121208.1"/>
</dbReference>
<feature type="transmembrane region" description="Helical" evidence="1">
    <location>
        <begin position="154"/>
        <end position="173"/>
    </location>
</feature>
<reference evidence="2 3" key="1">
    <citation type="submission" date="2023-03" db="EMBL/GenBank/DDBJ databases">
        <title>Complete genome of Arcanobacterium canis strain DSM 25104 isolated in 2010 from a canine otitis externa in Germany.</title>
        <authorList>
            <person name="Borowiak M."/>
            <person name="Kreitlow A."/>
            <person name="Malorny B."/>
            <person name="Laemmler C."/>
            <person name="Prenger-Berninghoff E."/>
            <person name="Ploetz M."/>
            <person name="Abdulmawjood A."/>
        </authorList>
    </citation>
    <scope>NUCLEOTIDE SEQUENCE [LARGE SCALE GENOMIC DNA]</scope>
    <source>
        <strain evidence="2 3">DSM 25104</strain>
    </source>
</reference>
<keyword evidence="1" id="KW-1133">Transmembrane helix</keyword>
<feature type="transmembrane region" description="Helical" evidence="1">
    <location>
        <begin position="88"/>
        <end position="108"/>
    </location>
</feature>
<name>A0ABY8FZ23_9ACTO</name>
<accession>A0ABY8FZ23</accession>
<keyword evidence="3" id="KW-1185">Reference proteome</keyword>
<keyword evidence="1" id="KW-0472">Membrane</keyword>
<dbReference type="Proteomes" id="UP001215216">
    <property type="component" value="Chromosome"/>
</dbReference>
<feature type="transmembrane region" description="Helical" evidence="1">
    <location>
        <begin position="117"/>
        <end position="134"/>
    </location>
</feature>
<evidence type="ECO:0000256" key="1">
    <source>
        <dbReference type="SAM" id="Phobius"/>
    </source>
</evidence>
<gene>
    <name evidence="2" type="ORF">P7079_02040</name>
</gene>
<feature type="transmembrane region" description="Helical" evidence="1">
    <location>
        <begin position="25"/>
        <end position="43"/>
    </location>
</feature>